<dbReference type="GO" id="GO:0000398">
    <property type="term" value="P:mRNA splicing, via spliceosome"/>
    <property type="evidence" value="ECO:0007669"/>
    <property type="project" value="InterPro"/>
</dbReference>
<feature type="compositionally biased region" description="Polar residues" evidence="5">
    <location>
        <begin position="493"/>
        <end position="511"/>
    </location>
</feature>
<dbReference type="OrthoDB" id="273214at2759"/>
<protein>
    <submittedName>
        <fullName evidence="8">Uncharacterized protein</fullName>
    </submittedName>
</protein>
<feature type="region of interest" description="Disordered" evidence="5">
    <location>
        <begin position="493"/>
        <end position="513"/>
    </location>
</feature>
<name>A0A1X0P2M3_9TRYP</name>
<feature type="compositionally biased region" description="Basic and acidic residues" evidence="5">
    <location>
        <begin position="284"/>
        <end position="296"/>
    </location>
</feature>
<proteinExistence type="predicted"/>
<evidence type="ECO:0000256" key="4">
    <source>
        <dbReference type="ARBA" id="ARBA00023242"/>
    </source>
</evidence>
<dbReference type="Pfam" id="PF06544">
    <property type="entry name" value="Prp3_C"/>
    <property type="match status" value="1"/>
</dbReference>
<comment type="caution">
    <text evidence="8">The sequence shown here is derived from an EMBL/GenBank/DDBJ whole genome shotgun (WGS) entry which is preliminary data.</text>
</comment>
<dbReference type="InterPro" id="IPR010541">
    <property type="entry name" value="Prp3_C"/>
</dbReference>
<keyword evidence="4" id="KW-0539">Nucleus</keyword>
<dbReference type="InterPro" id="IPR027104">
    <property type="entry name" value="Prp3"/>
</dbReference>
<evidence type="ECO:0000259" key="7">
    <source>
        <dbReference type="Pfam" id="PF08572"/>
    </source>
</evidence>
<dbReference type="GeneID" id="39983016"/>
<keyword evidence="2" id="KW-0507">mRNA processing</keyword>
<evidence type="ECO:0000256" key="2">
    <source>
        <dbReference type="ARBA" id="ARBA00022664"/>
    </source>
</evidence>
<dbReference type="AlphaFoldDB" id="A0A1X0P2M3"/>
<feature type="region of interest" description="Disordered" evidence="5">
    <location>
        <begin position="1"/>
        <end position="63"/>
    </location>
</feature>
<evidence type="ECO:0000313" key="8">
    <source>
        <dbReference type="EMBL" id="ORC91194.1"/>
    </source>
</evidence>
<reference evidence="8 9" key="1">
    <citation type="submission" date="2017-03" db="EMBL/GenBank/DDBJ databases">
        <title>An alternative strategy for trypanosome survival in the mammalian bloodstream revealed through genome and transcriptome analysis of the ubiquitous bovine parasite Trypanosoma (Megatrypanum) theileri.</title>
        <authorList>
            <person name="Kelly S."/>
            <person name="Ivens A."/>
            <person name="Mott A."/>
            <person name="O'Neill E."/>
            <person name="Emms D."/>
            <person name="Macleod O."/>
            <person name="Voorheis P."/>
            <person name="Matthews J."/>
            <person name="Matthews K."/>
            <person name="Carrington M."/>
        </authorList>
    </citation>
    <scope>NUCLEOTIDE SEQUENCE [LARGE SCALE GENOMIC DNA]</scope>
    <source>
        <strain evidence="8">Edinburgh</strain>
    </source>
</reference>
<comment type="subcellular location">
    <subcellularLocation>
        <location evidence="1">Nucleus</location>
    </subcellularLocation>
</comment>
<dbReference type="GO" id="GO:0046540">
    <property type="term" value="C:U4/U6 x U5 tri-snRNP complex"/>
    <property type="evidence" value="ECO:0007669"/>
    <property type="project" value="InterPro"/>
</dbReference>
<feature type="region of interest" description="Disordered" evidence="5">
    <location>
        <begin position="115"/>
        <end position="144"/>
    </location>
</feature>
<evidence type="ECO:0000256" key="1">
    <source>
        <dbReference type="ARBA" id="ARBA00004123"/>
    </source>
</evidence>
<sequence length="560" mass="63194">MPPTRTPRHPISIDNDESIDFSAVAKSTTSTRPAAPLTLLQSETGLQQQQQQAPPAQQAQDPRLKAYTHRALPRRRLGFGGAAITTMTPAVGTGTGASSENMKLSSTASVTNASIKNTNNNISNSTNTATNNDNNNNDNNSGNTSKALIDALWREEAVRKETESYQSRRETYEHQLQALLHSGATTTLRDDADKKEVVPPITYSLLDQFFASGVPDVEPWDLWALSIPRYGVANIAGSGMDRVYHPVLPETHYSQHYMHKDEEKPIVIKVMKTREELRAERRERLRKAKEERDRAKRLAHQKQQQQQGQEEVTNGDTLTSKSVTVKDRLSNSNLRYNLFSESVLNPLSTENKVFSQYQERFLEHQRRNHERHVAAIPHQIEKRKRNLHRHAEENPVFRAYRIFPIYTPAHLGKLRNFANDGLLRGFILWVCNCDALVVLTGGEVAVRHVERWILEKMQWESPETVAVRLMTSPLQDAATFSFVSAKSRKRALQQKNNTVPAGNSNSGSGEQETGEHVYMNFVDNVRDAERFMQSMPTEGPWRDLTHVWRASLTSGMGVGG</sequence>
<feature type="compositionally biased region" description="Polar residues" evidence="5">
    <location>
        <begin position="96"/>
        <end position="105"/>
    </location>
</feature>
<feature type="compositionally biased region" description="Polar residues" evidence="5">
    <location>
        <begin position="310"/>
        <end position="319"/>
    </location>
</feature>
<evidence type="ECO:0000313" key="9">
    <source>
        <dbReference type="Proteomes" id="UP000192257"/>
    </source>
</evidence>
<evidence type="ECO:0000256" key="5">
    <source>
        <dbReference type="SAM" id="MobiDB-lite"/>
    </source>
</evidence>
<feature type="compositionally biased region" description="Low complexity" evidence="5">
    <location>
        <begin position="47"/>
        <end position="60"/>
    </location>
</feature>
<dbReference type="InterPro" id="IPR013881">
    <property type="entry name" value="Pre-mRNA_splic_Prp3_dom"/>
</dbReference>
<feature type="region of interest" description="Disordered" evidence="5">
    <location>
        <begin position="284"/>
        <end position="319"/>
    </location>
</feature>
<dbReference type="RefSeq" id="XP_028885260.1">
    <property type="nucleotide sequence ID" value="XM_029023236.1"/>
</dbReference>
<dbReference type="PANTHER" id="PTHR14212">
    <property type="entry name" value="U4/U6-ASSOCIATED RNA SPLICING FACTOR-RELATED"/>
    <property type="match status" value="1"/>
</dbReference>
<dbReference type="Pfam" id="PF08572">
    <property type="entry name" value="PRP3"/>
    <property type="match status" value="1"/>
</dbReference>
<keyword evidence="9" id="KW-1185">Reference proteome</keyword>
<accession>A0A1X0P2M3</accession>
<dbReference type="PANTHER" id="PTHR14212:SF0">
    <property type="entry name" value="U4_U6 SMALL NUCLEAR RIBONUCLEOPROTEIN PRP3"/>
    <property type="match status" value="1"/>
</dbReference>
<feature type="domain" description="Pre-mRNA-splicing factor 3" evidence="7">
    <location>
        <begin position="145"/>
        <end position="373"/>
    </location>
</feature>
<organism evidence="8 9">
    <name type="scientific">Trypanosoma theileri</name>
    <dbReference type="NCBI Taxonomy" id="67003"/>
    <lineage>
        <taxon>Eukaryota</taxon>
        <taxon>Discoba</taxon>
        <taxon>Euglenozoa</taxon>
        <taxon>Kinetoplastea</taxon>
        <taxon>Metakinetoplastina</taxon>
        <taxon>Trypanosomatida</taxon>
        <taxon>Trypanosomatidae</taxon>
        <taxon>Trypanosoma</taxon>
    </lineage>
</organism>
<feature type="region of interest" description="Disordered" evidence="5">
    <location>
        <begin position="86"/>
        <end position="105"/>
    </location>
</feature>
<evidence type="ECO:0000256" key="3">
    <source>
        <dbReference type="ARBA" id="ARBA00023187"/>
    </source>
</evidence>
<dbReference type="STRING" id="67003.A0A1X0P2M3"/>
<evidence type="ECO:0000259" key="6">
    <source>
        <dbReference type="Pfam" id="PF06544"/>
    </source>
</evidence>
<gene>
    <name evidence="8" type="ORF">TM35_000061990</name>
</gene>
<dbReference type="EMBL" id="NBCO01000006">
    <property type="protein sequence ID" value="ORC91194.1"/>
    <property type="molecule type" value="Genomic_DNA"/>
</dbReference>
<keyword evidence="3" id="KW-0508">mRNA splicing</keyword>
<dbReference type="Proteomes" id="UP000192257">
    <property type="component" value="Unassembled WGS sequence"/>
</dbReference>
<feature type="domain" description="Small nuclear ribonucleoprotein Prp3 C-terminal" evidence="6">
    <location>
        <begin position="399"/>
        <end position="539"/>
    </location>
</feature>
<dbReference type="VEuPathDB" id="TriTrypDB:TM35_000061990"/>